<dbReference type="Pfam" id="PF10881">
    <property type="entry name" value="DUF2726"/>
    <property type="match status" value="1"/>
</dbReference>
<keyword evidence="4" id="KW-1185">Reference proteome</keyword>
<feature type="domain" description="DUF2726" evidence="2">
    <location>
        <begin position="36"/>
        <end position="155"/>
    </location>
</feature>
<organism evidence="3 4">
    <name type="scientific">Neptuniibacter pectenicola</name>
    <dbReference type="NCBI Taxonomy" id="1806669"/>
    <lineage>
        <taxon>Bacteria</taxon>
        <taxon>Pseudomonadati</taxon>
        <taxon>Pseudomonadota</taxon>
        <taxon>Gammaproteobacteria</taxon>
        <taxon>Oceanospirillales</taxon>
        <taxon>Oceanospirillaceae</taxon>
        <taxon>Neptuniibacter</taxon>
    </lineage>
</organism>
<protein>
    <submittedName>
        <fullName evidence="3">DUF2726 domain-containing protein</fullName>
    </submittedName>
</protein>
<dbReference type="EMBL" id="JBBMRA010000014">
    <property type="protein sequence ID" value="MEM5537392.1"/>
    <property type="molecule type" value="Genomic_DNA"/>
</dbReference>
<name>A0ABU9TUJ5_9GAMM</name>
<gene>
    <name evidence="3" type="ORF">WNY58_13435</name>
</gene>
<proteinExistence type="predicted"/>
<evidence type="ECO:0000259" key="2">
    <source>
        <dbReference type="Pfam" id="PF10881"/>
    </source>
</evidence>
<sequence length="185" mass="21077">MIEQSWPYLLAVSCLSALVFIVFKKRSGKQQLDPRLSQKERMFTSILEKAVGEGFRVVCKVPMDAVFDAETTLSERAQRKAVKPLLGLQFDYIVCAQSNDAIICAVELDDHIYHKARDKQQDLFIEELCYETGLPLLRVAPQNGYNLVEIIERFEHTISAFGLEKPNVECNKFGLKLIKAYSSKQ</sequence>
<keyword evidence="1" id="KW-0472">Membrane</keyword>
<evidence type="ECO:0000256" key="1">
    <source>
        <dbReference type="SAM" id="Phobius"/>
    </source>
</evidence>
<evidence type="ECO:0000313" key="4">
    <source>
        <dbReference type="Proteomes" id="UP001449225"/>
    </source>
</evidence>
<feature type="transmembrane region" description="Helical" evidence="1">
    <location>
        <begin position="6"/>
        <end position="23"/>
    </location>
</feature>
<dbReference type="Proteomes" id="UP001449225">
    <property type="component" value="Unassembled WGS sequence"/>
</dbReference>
<dbReference type="RefSeq" id="WP_342854781.1">
    <property type="nucleotide sequence ID" value="NZ_JBBMRA010000014.1"/>
</dbReference>
<keyword evidence="1" id="KW-0812">Transmembrane</keyword>
<accession>A0ABU9TUJ5</accession>
<keyword evidence="1" id="KW-1133">Transmembrane helix</keyword>
<comment type="caution">
    <text evidence="3">The sequence shown here is derived from an EMBL/GenBank/DDBJ whole genome shotgun (WGS) entry which is preliminary data.</text>
</comment>
<dbReference type="InterPro" id="IPR024402">
    <property type="entry name" value="DUF2726"/>
</dbReference>
<evidence type="ECO:0000313" key="3">
    <source>
        <dbReference type="EMBL" id="MEM5537392.1"/>
    </source>
</evidence>
<reference evidence="3 4" key="1">
    <citation type="submission" date="2024-03" db="EMBL/GenBank/DDBJ databases">
        <title>Community enrichment and isolation of bacterial strains for fucoidan degradation.</title>
        <authorList>
            <person name="Sichert A."/>
        </authorList>
    </citation>
    <scope>NUCLEOTIDE SEQUENCE [LARGE SCALE GENOMIC DNA]</scope>
    <source>
        <strain evidence="3 4">AS76</strain>
    </source>
</reference>